<keyword evidence="6" id="KW-0021">Allosteric enzyme</keyword>
<dbReference type="GO" id="GO:0005980">
    <property type="term" value="P:glycogen catabolic process"/>
    <property type="evidence" value="ECO:0007669"/>
    <property type="project" value="TreeGrafter"/>
</dbReference>
<evidence type="ECO:0000256" key="1">
    <source>
        <dbReference type="ARBA" id="ARBA00001275"/>
    </source>
</evidence>
<dbReference type="GO" id="GO:0008184">
    <property type="term" value="F:glycogen phosphorylase activity"/>
    <property type="evidence" value="ECO:0007669"/>
    <property type="project" value="InterPro"/>
</dbReference>
<dbReference type="AlphaFoldDB" id="A0A6N3AZE9"/>
<name>A0A6N3AZE9_9CLOT</name>
<proteinExistence type="inferred from homology"/>
<evidence type="ECO:0000256" key="6">
    <source>
        <dbReference type="ARBA" id="ARBA00022533"/>
    </source>
</evidence>
<feature type="modified residue" description="N6-(pyridoxal phosphate)lysine" evidence="12">
    <location>
        <position position="632"/>
    </location>
</feature>
<comment type="cofactor">
    <cofactor evidence="2 13">
        <name>pyridoxal 5'-phosphate</name>
        <dbReference type="ChEBI" id="CHEBI:597326"/>
    </cofactor>
</comment>
<accession>A0A6N3AZE9</accession>
<dbReference type="FunFam" id="3.40.50.2000:FF:000153">
    <property type="entry name" value="Alpha-1,4 glucan phosphorylase"/>
    <property type="match status" value="1"/>
</dbReference>
<evidence type="ECO:0000256" key="8">
    <source>
        <dbReference type="ARBA" id="ARBA00022679"/>
    </source>
</evidence>
<dbReference type="PROSITE" id="PS00102">
    <property type="entry name" value="PHOSPHORYLASE"/>
    <property type="match status" value="1"/>
</dbReference>
<gene>
    <name evidence="15" type="primary">malP_2</name>
    <name evidence="15" type="ORF">CTLFYP3_01135</name>
</gene>
<keyword evidence="5" id="KW-0963">Cytoplasm</keyword>
<comment type="subcellular location">
    <subcellularLocation>
        <location evidence="3">Cytoplasm</location>
    </subcellularLocation>
</comment>
<dbReference type="GO" id="GO:0030170">
    <property type="term" value="F:pyridoxal phosphate binding"/>
    <property type="evidence" value="ECO:0007669"/>
    <property type="project" value="InterPro"/>
</dbReference>
<keyword evidence="9 12" id="KW-0663">Pyridoxal phosphate</keyword>
<organism evidence="15">
    <name type="scientific">Clostridium tertium</name>
    <dbReference type="NCBI Taxonomy" id="1559"/>
    <lineage>
        <taxon>Bacteria</taxon>
        <taxon>Bacillati</taxon>
        <taxon>Bacillota</taxon>
        <taxon>Clostridia</taxon>
        <taxon>Eubacteriales</taxon>
        <taxon>Clostridiaceae</taxon>
        <taxon>Clostridium</taxon>
    </lineage>
</organism>
<evidence type="ECO:0000256" key="14">
    <source>
        <dbReference type="SAM" id="Coils"/>
    </source>
</evidence>
<dbReference type="Pfam" id="PF00343">
    <property type="entry name" value="Phosphorylase"/>
    <property type="match status" value="1"/>
</dbReference>
<dbReference type="NCBIfam" id="TIGR02093">
    <property type="entry name" value="P_ylase"/>
    <property type="match status" value="1"/>
</dbReference>
<dbReference type="InterPro" id="IPR035090">
    <property type="entry name" value="Pyridoxal_P_attach_site"/>
</dbReference>
<comment type="function">
    <text evidence="11">Phosphorylase is an important allosteric enzyme in carbohydrate metabolism. Enzymes from different sources differ in their regulatory mechanisms and in their natural substrates. However, all known phosphorylases share catalytic and structural properties.</text>
</comment>
<comment type="similarity">
    <text evidence="4 13">Belongs to the glycogen phosphorylase family.</text>
</comment>
<evidence type="ECO:0000256" key="3">
    <source>
        <dbReference type="ARBA" id="ARBA00004496"/>
    </source>
</evidence>
<evidence type="ECO:0000256" key="2">
    <source>
        <dbReference type="ARBA" id="ARBA00001933"/>
    </source>
</evidence>
<comment type="function">
    <text evidence="13">Allosteric enzyme that catalyzes the rate-limiting step in glycogen catabolism, the phosphorolytic cleavage of glycogen to produce glucose-1-phosphate, and plays a central role in maintaining cellular and organismal glucose homeostasis.</text>
</comment>
<keyword evidence="8 13" id="KW-0808">Transferase</keyword>
<comment type="catalytic activity">
    <reaction evidence="1 13">
        <text>[(1-&gt;4)-alpha-D-glucosyl](n) + phosphate = [(1-&gt;4)-alpha-D-glucosyl](n-1) + alpha-D-glucose 1-phosphate</text>
        <dbReference type="Rhea" id="RHEA:41732"/>
        <dbReference type="Rhea" id="RHEA-COMP:9584"/>
        <dbReference type="Rhea" id="RHEA-COMP:9586"/>
        <dbReference type="ChEBI" id="CHEBI:15444"/>
        <dbReference type="ChEBI" id="CHEBI:43474"/>
        <dbReference type="ChEBI" id="CHEBI:58601"/>
        <dbReference type="EC" id="2.4.1.1"/>
    </reaction>
</comment>
<dbReference type="EC" id="2.4.1.1" evidence="13"/>
<reference evidence="15" key="1">
    <citation type="submission" date="2019-11" db="EMBL/GenBank/DDBJ databases">
        <authorList>
            <person name="Feng L."/>
        </authorList>
    </citation>
    <scope>NUCLEOTIDE SEQUENCE</scope>
    <source>
        <strain evidence="15">CTertiumLFYP3</strain>
    </source>
</reference>
<feature type="coiled-coil region" evidence="14">
    <location>
        <begin position="355"/>
        <end position="382"/>
    </location>
</feature>
<evidence type="ECO:0000256" key="12">
    <source>
        <dbReference type="PIRSR" id="PIRSR000460-1"/>
    </source>
</evidence>
<dbReference type="InterPro" id="IPR000811">
    <property type="entry name" value="Glyco_trans_35"/>
</dbReference>
<evidence type="ECO:0000256" key="13">
    <source>
        <dbReference type="RuleBase" id="RU000587"/>
    </source>
</evidence>
<dbReference type="EMBL" id="CACRTO010000010">
    <property type="protein sequence ID" value="VYT97001.1"/>
    <property type="molecule type" value="Genomic_DNA"/>
</dbReference>
<dbReference type="PANTHER" id="PTHR11468:SF3">
    <property type="entry name" value="GLYCOGEN PHOSPHORYLASE, LIVER FORM"/>
    <property type="match status" value="1"/>
</dbReference>
<evidence type="ECO:0000256" key="11">
    <source>
        <dbReference type="ARBA" id="ARBA00025174"/>
    </source>
</evidence>
<dbReference type="PIRSF" id="PIRSF000460">
    <property type="entry name" value="Pprylas_GlgP"/>
    <property type="match status" value="1"/>
</dbReference>
<dbReference type="Gene3D" id="3.40.50.2000">
    <property type="entry name" value="Glycogen Phosphorylase B"/>
    <property type="match status" value="2"/>
</dbReference>
<evidence type="ECO:0000256" key="9">
    <source>
        <dbReference type="ARBA" id="ARBA00022898"/>
    </source>
</evidence>
<dbReference type="RefSeq" id="WP_156625664.1">
    <property type="nucleotide sequence ID" value="NZ_CACRTO010000010.1"/>
</dbReference>
<evidence type="ECO:0000256" key="4">
    <source>
        <dbReference type="ARBA" id="ARBA00006047"/>
    </source>
</evidence>
<dbReference type="InterPro" id="IPR011833">
    <property type="entry name" value="Glycg_phsphrylas"/>
</dbReference>
<dbReference type="GO" id="GO:0005737">
    <property type="term" value="C:cytoplasm"/>
    <property type="evidence" value="ECO:0007669"/>
    <property type="project" value="UniProtKB-SubCell"/>
</dbReference>
<dbReference type="SUPFAM" id="SSF53756">
    <property type="entry name" value="UDP-Glycosyltransferase/glycogen phosphorylase"/>
    <property type="match status" value="1"/>
</dbReference>
<sequence length="816" mass="94850">MQIKVLVEKIKENILRDYDKEVDKVTVQEMHNVVAKIAITEISKAWHESEIRFNENRHAYFLSAEFLMGRAVQNNLICMGIYDEVKEALDQLGFDINKFEEIEDMALGNGGLGRLAACFLDSAASINVPLKGYGIRYKYGLFKQTIEDGFQKEYADNWTSFGDEWSLRRFEDSVKIKFNDLEVLAVPYDMPIIGYENDNIGTLRLWQSEAIKDFDFELFNNCKYDEAIKDKTIAENISAGLYPNDNTYEGKVLRFRQQYFFTSASLQDLLRKYKELHGNDFSKLVSLNTIQLNDTHPVIAIPEFIRLMTLENNMKFDEAFNMSKEIFNYTNHTVMAEALEKWDISLIKSLVPEVYEVIEKINEKLIEELTELKVRKEDLDKYEVIKDNQVHMARLATYIGKSVNGVAEIHSEILKKDTLKEWYEIYPEKFQNKTNGITQRRWLASCNKELTELYTRLLGDNSFLKDLTKLKSLEKYQDDKEVIEEFIQIKKFKKRELIDYIYKHEGIKLEEHFIFDVQIKRLHEYKRQLMNALSILDIYFRLKDGELKDFTPTAFIFGAKAAPGYARAKAIIKFINEIADLINNDIDVKDKLKVVFVQNYNVSYAEKLIPGANVSEQISTAGTEASGTGNMKFMLNGAVTLGTYDGANIEIVREAGEENNYIFGATEEEILSIKDSYDPVEIYNNNKHIKRVVDTLIDGTFSDGYEEEVIETKEEVVEVAEENIEEKEAQVVEEKLVEGTFKELYYALLKGTHWHQADHYFILNDLDRYFEARIKLNNDFKDEFAFAKKCFINSVNAGFFSSDRTIKEYAEEIWKL</sequence>
<dbReference type="PANTHER" id="PTHR11468">
    <property type="entry name" value="GLYCOGEN PHOSPHORYLASE"/>
    <property type="match status" value="1"/>
</dbReference>
<dbReference type="FunFam" id="3.40.50.2000:FF:000003">
    <property type="entry name" value="Alpha-1,4 glucan phosphorylase"/>
    <property type="match status" value="1"/>
</dbReference>
<protein>
    <recommendedName>
        <fullName evidence="13">Alpha-1,4 glucan phosphorylase</fullName>
        <ecNumber evidence="13">2.4.1.1</ecNumber>
    </recommendedName>
</protein>
<evidence type="ECO:0000256" key="7">
    <source>
        <dbReference type="ARBA" id="ARBA00022676"/>
    </source>
</evidence>
<keyword evidence="10 13" id="KW-0119">Carbohydrate metabolism</keyword>
<evidence type="ECO:0000313" key="15">
    <source>
        <dbReference type="EMBL" id="VYT97001.1"/>
    </source>
</evidence>
<keyword evidence="7 13" id="KW-0328">Glycosyltransferase</keyword>
<evidence type="ECO:0000256" key="5">
    <source>
        <dbReference type="ARBA" id="ARBA00022490"/>
    </source>
</evidence>
<evidence type="ECO:0000256" key="10">
    <source>
        <dbReference type="ARBA" id="ARBA00023277"/>
    </source>
</evidence>
<keyword evidence="14" id="KW-0175">Coiled coil</keyword>
<feature type="coiled-coil region" evidence="14">
    <location>
        <begin position="702"/>
        <end position="737"/>
    </location>
</feature>